<keyword evidence="2" id="KW-1185">Reference proteome</keyword>
<evidence type="ECO:0008006" key="3">
    <source>
        <dbReference type="Google" id="ProtNLM"/>
    </source>
</evidence>
<accession>A0A2L2TTC7</accession>
<evidence type="ECO:0000313" key="2">
    <source>
        <dbReference type="Proteomes" id="UP000245910"/>
    </source>
</evidence>
<evidence type="ECO:0000313" key="1">
    <source>
        <dbReference type="EMBL" id="CEI63305.1"/>
    </source>
</evidence>
<name>A0A2L2TTC7_9HYPO</name>
<proteinExistence type="predicted"/>
<dbReference type="PANTHER" id="PTHR10039">
    <property type="entry name" value="AMELOGENIN"/>
    <property type="match status" value="1"/>
</dbReference>
<dbReference type="EMBL" id="LN649230">
    <property type="protein sequence ID" value="CEI63305.1"/>
    <property type="molecule type" value="Genomic_DNA"/>
</dbReference>
<protein>
    <recommendedName>
        <fullName evidence="3">Fungal N-terminal domain-containing protein</fullName>
    </recommendedName>
</protein>
<dbReference type="OrthoDB" id="1577640at2759"/>
<reference evidence="2" key="1">
    <citation type="submission" date="2014-10" db="EMBL/GenBank/DDBJ databases">
        <authorList>
            <person name="King R."/>
        </authorList>
    </citation>
    <scope>NUCLEOTIDE SEQUENCE [LARGE SCALE GENOMIC DNA]</scope>
    <source>
        <strain evidence="2">A3/5</strain>
    </source>
</reference>
<sequence>MEPVGLVIGYVGFTTALLQQVDDIAKAFDQVKDNSGQASNFNVEIRALKETLLVVRDLAEQQGTEEAKVQTLAILAAESRSLGALLGELQLRGSKLDSSSLWQRLSRTKVKQILERVKGHRETLDLLLSTSGFLSPNDNSDGTNQGEPSGPSANIITEWLGYPNFSERLEVLQDRYVTGTGTWLLENPLFQQWLKEPGKPLWCTGQGELLGCTSIRPHGC</sequence>
<dbReference type="Proteomes" id="UP000245910">
    <property type="component" value="Chromosome II"/>
</dbReference>
<dbReference type="AlphaFoldDB" id="A0A2L2TTC7"/>
<organism evidence="1 2">
    <name type="scientific">Fusarium venenatum</name>
    <dbReference type="NCBI Taxonomy" id="56646"/>
    <lineage>
        <taxon>Eukaryota</taxon>
        <taxon>Fungi</taxon>
        <taxon>Dikarya</taxon>
        <taxon>Ascomycota</taxon>
        <taxon>Pezizomycotina</taxon>
        <taxon>Sordariomycetes</taxon>
        <taxon>Hypocreomycetidae</taxon>
        <taxon>Hypocreales</taxon>
        <taxon>Nectriaceae</taxon>
        <taxon>Fusarium</taxon>
    </lineage>
</organism>
<dbReference type="PANTHER" id="PTHR10039:SF15">
    <property type="entry name" value="NACHT DOMAIN-CONTAINING PROTEIN"/>
    <property type="match status" value="1"/>
</dbReference>